<comment type="caution">
    <text evidence="2">The sequence shown here is derived from an EMBL/GenBank/DDBJ whole genome shotgun (WGS) entry which is preliminary data.</text>
</comment>
<dbReference type="EMBL" id="BKCJ010137323">
    <property type="protein sequence ID" value="GEX89500.1"/>
    <property type="molecule type" value="Genomic_DNA"/>
</dbReference>
<evidence type="ECO:0000256" key="1">
    <source>
        <dbReference type="SAM" id="MobiDB-lite"/>
    </source>
</evidence>
<dbReference type="AlphaFoldDB" id="A0A699HDU1"/>
<proteinExistence type="predicted"/>
<sequence length="127" mass="13604">MSSGPTMSSAYLSRSSSIITTENEPQEAPAPEIQGDASRPSINGNYGENHANAPTFTANGRENISNIPEESTNSAPVDPQDVVGISLVGRRFKDVNPLRTTLKGIDGTYLTSNVLHLYLYCFPASIC</sequence>
<gene>
    <name evidence="2" type="ORF">Tci_361475</name>
</gene>
<name>A0A699HDU1_TANCI</name>
<feature type="compositionally biased region" description="Polar residues" evidence="1">
    <location>
        <begin position="40"/>
        <end position="75"/>
    </location>
</feature>
<evidence type="ECO:0000313" key="2">
    <source>
        <dbReference type="EMBL" id="GEX89500.1"/>
    </source>
</evidence>
<accession>A0A699HDU1</accession>
<reference evidence="2" key="1">
    <citation type="journal article" date="2019" name="Sci. Rep.">
        <title>Draft genome of Tanacetum cinerariifolium, the natural source of mosquito coil.</title>
        <authorList>
            <person name="Yamashiro T."/>
            <person name="Shiraishi A."/>
            <person name="Satake H."/>
            <person name="Nakayama K."/>
        </authorList>
    </citation>
    <scope>NUCLEOTIDE SEQUENCE</scope>
</reference>
<organism evidence="2">
    <name type="scientific">Tanacetum cinerariifolium</name>
    <name type="common">Dalmatian daisy</name>
    <name type="synonym">Chrysanthemum cinerariifolium</name>
    <dbReference type="NCBI Taxonomy" id="118510"/>
    <lineage>
        <taxon>Eukaryota</taxon>
        <taxon>Viridiplantae</taxon>
        <taxon>Streptophyta</taxon>
        <taxon>Embryophyta</taxon>
        <taxon>Tracheophyta</taxon>
        <taxon>Spermatophyta</taxon>
        <taxon>Magnoliopsida</taxon>
        <taxon>eudicotyledons</taxon>
        <taxon>Gunneridae</taxon>
        <taxon>Pentapetalae</taxon>
        <taxon>asterids</taxon>
        <taxon>campanulids</taxon>
        <taxon>Asterales</taxon>
        <taxon>Asteraceae</taxon>
        <taxon>Asteroideae</taxon>
        <taxon>Anthemideae</taxon>
        <taxon>Anthemidinae</taxon>
        <taxon>Tanacetum</taxon>
    </lineage>
</organism>
<feature type="region of interest" description="Disordered" evidence="1">
    <location>
        <begin position="1"/>
        <end position="79"/>
    </location>
</feature>
<feature type="compositionally biased region" description="Low complexity" evidence="1">
    <location>
        <begin position="8"/>
        <end position="17"/>
    </location>
</feature>
<protein>
    <submittedName>
        <fullName evidence="2">Uncharacterized protein</fullName>
    </submittedName>
</protein>